<protein>
    <submittedName>
        <fullName evidence="2">Uncharacterized protein</fullName>
    </submittedName>
</protein>
<feature type="compositionally biased region" description="Polar residues" evidence="1">
    <location>
        <begin position="138"/>
        <end position="158"/>
    </location>
</feature>
<keyword evidence="3" id="KW-1185">Reference proteome</keyword>
<feature type="compositionally biased region" description="Polar residues" evidence="1">
    <location>
        <begin position="252"/>
        <end position="261"/>
    </location>
</feature>
<feature type="region of interest" description="Disordered" evidence="1">
    <location>
        <begin position="66"/>
        <end position="92"/>
    </location>
</feature>
<gene>
    <name evidence="2" type="ORF">OFUS_LOCUS4615</name>
</gene>
<comment type="caution">
    <text evidence="2">The sequence shown here is derived from an EMBL/GenBank/DDBJ whole genome shotgun (WGS) entry which is preliminary data.</text>
</comment>
<name>A0A8J1TGY4_OWEFU</name>
<evidence type="ECO:0000256" key="1">
    <source>
        <dbReference type="SAM" id="MobiDB-lite"/>
    </source>
</evidence>
<feature type="region of interest" description="Disordered" evidence="1">
    <location>
        <begin position="252"/>
        <end position="272"/>
    </location>
</feature>
<evidence type="ECO:0000313" key="2">
    <source>
        <dbReference type="EMBL" id="CAH1777594.1"/>
    </source>
</evidence>
<sequence length="272" mass="30033">DADIASINGCFKYTSTILKSTLDLKNETLLKNQTQALLQVAKNLFQNLGEYSGFMSGLLRDVGVPLDPNSNSMHNSKKDPLNAKSKTRVKSKNNKKVNIANKALKPTLKSKTNAAKTLNKRKDETSKSLPPLRIGGKSVTSSLRQGQADNRPTLSKVTASHKRKIPVRNLSSPKKQIKRDIWSESPSRSYHLRSRLGVTRSGNIYNQASLTAAEGSKSGLNNSDEWSPLLSSQTVSVQWLNTKILQVHPQMPTQAPRSLQASEHHQELSKLT</sequence>
<feature type="region of interest" description="Disordered" evidence="1">
    <location>
        <begin position="110"/>
        <end position="160"/>
    </location>
</feature>
<accession>A0A8J1TGY4</accession>
<dbReference type="Proteomes" id="UP000749559">
    <property type="component" value="Unassembled WGS sequence"/>
</dbReference>
<feature type="compositionally biased region" description="Basic and acidic residues" evidence="1">
    <location>
        <begin position="262"/>
        <end position="272"/>
    </location>
</feature>
<reference evidence="2" key="1">
    <citation type="submission" date="2022-03" db="EMBL/GenBank/DDBJ databases">
        <authorList>
            <person name="Martin C."/>
        </authorList>
    </citation>
    <scope>NUCLEOTIDE SEQUENCE</scope>
</reference>
<dbReference type="EMBL" id="CAIIXF020000002">
    <property type="protein sequence ID" value="CAH1777594.1"/>
    <property type="molecule type" value="Genomic_DNA"/>
</dbReference>
<dbReference type="OrthoDB" id="6162589at2759"/>
<feature type="non-terminal residue" evidence="2">
    <location>
        <position position="1"/>
    </location>
</feature>
<dbReference type="AlphaFoldDB" id="A0A8J1TGY4"/>
<organism evidence="2 3">
    <name type="scientific">Owenia fusiformis</name>
    <name type="common">Polychaete worm</name>
    <dbReference type="NCBI Taxonomy" id="6347"/>
    <lineage>
        <taxon>Eukaryota</taxon>
        <taxon>Metazoa</taxon>
        <taxon>Spiralia</taxon>
        <taxon>Lophotrochozoa</taxon>
        <taxon>Annelida</taxon>
        <taxon>Polychaeta</taxon>
        <taxon>Sedentaria</taxon>
        <taxon>Canalipalpata</taxon>
        <taxon>Sabellida</taxon>
        <taxon>Oweniida</taxon>
        <taxon>Oweniidae</taxon>
        <taxon>Owenia</taxon>
    </lineage>
</organism>
<proteinExistence type="predicted"/>
<evidence type="ECO:0000313" key="3">
    <source>
        <dbReference type="Proteomes" id="UP000749559"/>
    </source>
</evidence>